<dbReference type="HOGENOM" id="CLU_002833_1_1_1"/>
<feature type="domain" description="GH18" evidence="13">
    <location>
        <begin position="1"/>
        <end position="343"/>
    </location>
</feature>
<dbReference type="FunFam" id="3.10.50.10:FF:000005">
    <property type="entry name" value="Endochitinase B1"/>
    <property type="match status" value="1"/>
</dbReference>
<dbReference type="InterPro" id="IPR011583">
    <property type="entry name" value="Chitinase_II/V-like_cat"/>
</dbReference>
<dbReference type="KEGG" id="vda:VDAG_02396"/>
<dbReference type="GO" id="GO:0006032">
    <property type="term" value="P:chitin catabolic process"/>
    <property type="evidence" value="ECO:0007669"/>
    <property type="project" value="UniProtKB-KW"/>
</dbReference>
<keyword evidence="10" id="KW-0624">Polysaccharide degradation</keyword>
<comment type="subcellular location">
    <subcellularLocation>
        <location evidence="2">Secreted</location>
    </subcellularLocation>
</comment>
<dbReference type="PROSITE" id="PS51910">
    <property type="entry name" value="GH18_2"/>
    <property type="match status" value="1"/>
</dbReference>
<dbReference type="Proteomes" id="UP000001611">
    <property type="component" value="Chromosome 3"/>
</dbReference>
<feature type="signal peptide" evidence="12">
    <location>
        <begin position="1"/>
        <end position="19"/>
    </location>
</feature>
<keyword evidence="6 11" id="KW-0378">Hydrolase</keyword>
<dbReference type="EMBL" id="DS572698">
    <property type="protein sequence ID" value="EGY20872.1"/>
    <property type="molecule type" value="Genomic_DNA"/>
</dbReference>
<dbReference type="FunCoup" id="G2WXR4">
    <property type="interactions" value="549"/>
</dbReference>
<proteinExistence type="inferred from homology"/>
<dbReference type="InterPro" id="IPR001223">
    <property type="entry name" value="Glyco_hydro18_cat"/>
</dbReference>
<dbReference type="SUPFAM" id="SSF54556">
    <property type="entry name" value="Chitinase insertion domain"/>
    <property type="match status" value="1"/>
</dbReference>
<comment type="catalytic activity">
    <reaction evidence="1">
        <text>Random endo-hydrolysis of N-acetyl-beta-D-glucosaminide (1-&gt;4)-beta-linkages in chitin and chitodextrins.</text>
        <dbReference type="EC" id="3.2.1.14"/>
    </reaction>
</comment>
<evidence type="ECO:0000256" key="1">
    <source>
        <dbReference type="ARBA" id="ARBA00000822"/>
    </source>
</evidence>
<evidence type="ECO:0000256" key="12">
    <source>
        <dbReference type="SAM" id="SignalP"/>
    </source>
</evidence>
<dbReference type="CDD" id="cd06548">
    <property type="entry name" value="GH18_chitinase"/>
    <property type="match status" value="1"/>
</dbReference>
<evidence type="ECO:0000256" key="3">
    <source>
        <dbReference type="ARBA" id="ARBA00008682"/>
    </source>
</evidence>
<keyword evidence="8" id="KW-0119">Carbohydrate metabolism</keyword>
<comment type="similarity">
    <text evidence="3">Belongs to the glycosyl hydrolase 18 family. Chitinase class V subfamily.</text>
</comment>
<dbReference type="AlphaFoldDB" id="G2WXR4"/>
<evidence type="ECO:0000259" key="13">
    <source>
        <dbReference type="PROSITE" id="PS51910"/>
    </source>
</evidence>
<organism evidence="14 15">
    <name type="scientific">Verticillium dahliae (strain VdLs.17 / ATCC MYA-4575 / FGSC 10137)</name>
    <name type="common">Verticillium wilt</name>
    <dbReference type="NCBI Taxonomy" id="498257"/>
    <lineage>
        <taxon>Eukaryota</taxon>
        <taxon>Fungi</taxon>
        <taxon>Dikarya</taxon>
        <taxon>Ascomycota</taxon>
        <taxon>Pezizomycotina</taxon>
        <taxon>Sordariomycetes</taxon>
        <taxon>Hypocreomycetidae</taxon>
        <taxon>Glomerellales</taxon>
        <taxon>Plectosphaerellaceae</taxon>
        <taxon>Verticillium</taxon>
    </lineage>
</organism>
<gene>
    <name evidence="14" type="ORF">VDAG_02396</name>
</gene>
<dbReference type="SUPFAM" id="SSF51445">
    <property type="entry name" value="(Trans)glycosidases"/>
    <property type="match status" value="1"/>
</dbReference>
<dbReference type="GO" id="GO:0000272">
    <property type="term" value="P:polysaccharide catabolic process"/>
    <property type="evidence" value="ECO:0007669"/>
    <property type="project" value="UniProtKB-KW"/>
</dbReference>
<evidence type="ECO:0000256" key="11">
    <source>
        <dbReference type="RuleBase" id="RU000489"/>
    </source>
</evidence>
<dbReference type="SMART" id="SM00636">
    <property type="entry name" value="Glyco_18"/>
    <property type="match status" value="1"/>
</dbReference>
<accession>G2WXR4</accession>
<feature type="chain" id="PRO_5003439102" description="chitinase" evidence="12">
    <location>
        <begin position="20"/>
        <end position="367"/>
    </location>
</feature>
<dbReference type="InterPro" id="IPR029070">
    <property type="entry name" value="Chitinase_insertion_sf"/>
</dbReference>
<sequence length="367" mass="40895">MAATFRALLLLLAWAKGRCRFHQSVSRANTGNDWLLAIPKIPMPTWRNIIRPTLFLLKKSNRHMRTMLSIGGWTLSTNFPIAASTEAGRLTFAQSSVALMKDWGFDGIDIDWEYPRNEREAEDFALLLTAVRNELNVYKSTYSPDYDFLLTIASPAGQTHYEKLDLKRISGIVDTFYLMAYDYSGAWDSYSAHQANLYPNAVNDTATPFSTDAAITAYLKAGVPASQIALGMPLYGRAFQNTDGLGKPFSGIGGGSWENGVWDYKVLPHPGATISNDDVAQASFSYDHQSRTFISFDTPRSLRTKVSYIKKKGLSGSMFWEVSGDRTDEDSLVATSFELLGSLDARQGLNQLCYPDSRYENIRAGME</sequence>
<dbReference type="GeneID" id="20703859"/>
<name>G2WXR4_VERDV</name>
<evidence type="ECO:0000313" key="15">
    <source>
        <dbReference type="Proteomes" id="UP000001611"/>
    </source>
</evidence>
<dbReference type="eggNOG" id="KOG2806">
    <property type="taxonomic scope" value="Eukaryota"/>
</dbReference>
<dbReference type="GO" id="GO:0005576">
    <property type="term" value="C:extracellular region"/>
    <property type="evidence" value="ECO:0007669"/>
    <property type="project" value="UniProtKB-SubCell"/>
</dbReference>
<dbReference type="EC" id="3.2.1.14" evidence="4"/>
<evidence type="ECO:0000256" key="4">
    <source>
        <dbReference type="ARBA" id="ARBA00012729"/>
    </source>
</evidence>
<protein>
    <recommendedName>
        <fullName evidence="4">chitinase</fullName>
        <ecNumber evidence="4">3.2.1.14</ecNumber>
    </recommendedName>
</protein>
<dbReference type="InterPro" id="IPR050314">
    <property type="entry name" value="Glycosyl_Hydrlase_18"/>
</dbReference>
<keyword evidence="7" id="KW-0146">Chitin degradation</keyword>
<dbReference type="Pfam" id="PF00704">
    <property type="entry name" value="Glyco_hydro_18"/>
    <property type="match status" value="1"/>
</dbReference>
<evidence type="ECO:0000313" key="14">
    <source>
        <dbReference type="EMBL" id="EGY20872.1"/>
    </source>
</evidence>
<dbReference type="Gene3D" id="3.20.20.80">
    <property type="entry name" value="Glycosidases"/>
    <property type="match status" value="1"/>
</dbReference>
<evidence type="ECO:0000256" key="5">
    <source>
        <dbReference type="ARBA" id="ARBA00022525"/>
    </source>
</evidence>
<dbReference type="InterPro" id="IPR017853">
    <property type="entry name" value="GH"/>
</dbReference>
<evidence type="ECO:0000256" key="2">
    <source>
        <dbReference type="ARBA" id="ARBA00004613"/>
    </source>
</evidence>
<evidence type="ECO:0000256" key="7">
    <source>
        <dbReference type="ARBA" id="ARBA00023024"/>
    </source>
</evidence>
<keyword evidence="5" id="KW-0964">Secreted</keyword>
<dbReference type="InterPro" id="IPR001579">
    <property type="entry name" value="Glyco_hydro_18_chit_AS"/>
</dbReference>
<dbReference type="STRING" id="498257.G2WXR4"/>
<dbReference type="InParanoid" id="G2WXR4"/>
<keyword evidence="9 11" id="KW-0326">Glycosidase</keyword>
<dbReference type="Gene3D" id="3.10.50.10">
    <property type="match status" value="1"/>
</dbReference>
<evidence type="ECO:0000256" key="9">
    <source>
        <dbReference type="ARBA" id="ARBA00023295"/>
    </source>
</evidence>
<dbReference type="GO" id="GO:0008843">
    <property type="term" value="F:endochitinase activity"/>
    <property type="evidence" value="ECO:0007669"/>
    <property type="project" value="UniProtKB-EC"/>
</dbReference>
<evidence type="ECO:0000256" key="10">
    <source>
        <dbReference type="ARBA" id="ARBA00023326"/>
    </source>
</evidence>
<evidence type="ECO:0000256" key="6">
    <source>
        <dbReference type="ARBA" id="ARBA00022801"/>
    </source>
</evidence>
<dbReference type="PANTHER" id="PTHR11177:SF365">
    <property type="entry name" value="ENDOCHITINASE B"/>
    <property type="match status" value="1"/>
</dbReference>
<reference evidence="14 15" key="1">
    <citation type="submission" date="2008-03" db="EMBL/GenBank/DDBJ databases">
        <title>The Genome Sequence of Verticillium dahliae VdLs.17.</title>
        <authorList>
            <consortium name="The Broad Institute Genome Sequencing Platform"/>
            <person name="Ma L.-J.J."/>
            <person name="Klosterman S.J."/>
            <person name="Subbarao K."/>
            <person name="Dobinson K."/>
            <person name="Veronese P."/>
            <person name="Kang S."/>
            <person name="Gold S.E."/>
            <person name="Young S."/>
            <person name="Jaffe D."/>
            <person name="Gnerre S."/>
            <person name="Berlin A."/>
            <person name="Heiman D."/>
            <person name="Hepburn T."/>
            <person name="Sykes S."/>
            <person name="Alvarado L."/>
            <person name="Kodira C.D."/>
            <person name="Lander E."/>
            <person name="Galagan J."/>
            <person name="Nusbaum C."/>
            <person name="Birren B."/>
        </authorList>
    </citation>
    <scope>NUCLEOTIDE SEQUENCE [LARGE SCALE GENOMIC DNA]</scope>
    <source>
        <strain evidence="15">VdLs.17 / ATCC MYA-4575 / FGSC 10137</strain>
    </source>
</reference>
<dbReference type="OMA" id="QRLVCYY"/>
<dbReference type="RefSeq" id="XP_009651344.1">
    <property type="nucleotide sequence ID" value="XM_009653049.1"/>
</dbReference>
<dbReference type="PROSITE" id="PS01095">
    <property type="entry name" value="GH18_1"/>
    <property type="match status" value="1"/>
</dbReference>
<dbReference type="GO" id="GO:0008061">
    <property type="term" value="F:chitin binding"/>
    <property type="evidence" value="ECO:0007669"/>
    <property type="project" value="InterPro"/>
</dbReference>
<evidence type="ECO:0000256" key="8">
    <source>
        <dbReference type="ARBA" id="ARBA00023277"/>
    </source>
</evidence>
<keyword evidence="15" id="KW-1185">Reference proteome</keyword>
<keyword evidence="12" id="KW-0732">Signal</keyword>
<dbReference type="PANTHER" id="PTHR11177">
    <property type="entry name" value="CHITINASE"/>
    <property type="match status" value="1"/>
</dbReference>